<reference evidence="1" key="2">
    <citation type="submission" date="2025-09" db="UniProtKB">
        <authorList>
            <consortium name="EnsemblPlants"/>
        </authorList>
    </citation>
    <scope>IDENTIFICATION</scope>
</reference>
<sequence>MLSQASPKSIGVKRPSPTPSQTPRHTRRSNRRKLKSEMWNDFDPLYDGNKLMEAKCKHCKRVFAAAREVGTSSCLRHMLVCEERAKVNEFLDSMKSTMSQSDPNSSEKWMYDPERAHFELVRMIVLHELPFRIIEYQGFRKFVHSLNPAFQLVSRTTIRLDCIGMFAKHKTHLQEVLQQLDSRVSLTADMWTSRQVMSYMCITCHFVDEKWKLRKKVIWFSEADTPHDGTNLFNIMLDCMEDWGLQKKIFSITLDNASNNNLCVSYMQANLLGKNLLPCKGDLLHRRCGSHMINLTVQEGLTIPCVAVVNIRESIKFVRSSPPRKAESVCNLLEVFLDATMVVSGTLYPTAHLYFHELWKIYLTLEREAKHEEMTIKSMVEVMKKKFMKYWKLSYLTICLPVILDPRYKFKFLDLCLKSGFQSEASKYLGRVKKTFKDLFVEYSSHDDESTMVNDQGTSNVGTSIDNPWDQWNKQVQEEQKNEQG</sequence>
<reference evidence="1" key="1">
    <citation type="submission" date="2021-05" db="EMBL/GenBank/DDBJ databases">
        <authorList>
            <person name="Scholz U."/>
            <person name="Mascher M."/>
            <person name="Fiebig A."/>
        </authorList>
    </citation>
    <scope>NUCLEOTIDE SEQUENCE [LARGE SCALE GENOMIC DNA]</scope>
</reference>
<keyword evidence="2" id="KW-1185">Reference proteome</keyword>
<proteinExistence type="predicted"/>
<name>A0ACD5WQE4_AVESA</name>
<evidence type="ECO:0000313" key="1">
    <source>
        <dbReference type="EnsemblPlants" id="AVESA.00010b.r2.4CG1274380.1.CDS"/>
    </source>
</evidence>
<accession>A0ACD5WQE4</accession>
<dbReference type="EnsemblPlants" id="AVESA.00010b.r2.4CG1274380.1">
    <property type="protein sequence ID" value="AVESA.00010b.r2.4CG1274380.1.CDS"/>
    <property type="gene ID" value="AVESA.00010b.r2.4CG1274380"/>
</dbReference>
<protein>
    <submittedName>
        <fullName evidence="1">Uncharacterized protein</fullName>
    </submittedName>
</protein>
<organism evidence="1 2">
    <name type="scientific">Avena sativa</name>
    <name type="common">Oat</name>
    <dbReference type="NCBI Taxonomy" id="4498"/>
    <lineage>
        <taxon>Eukaryota</taxon>
        <taxon>Viridiplantae</taxon>
        <taxon>Streptophyta</taxon>
        <taxon>Embryophyta</taxon>
        <taxon>Tracheophyta</taxon>
        <taxon>Spermatophyta</taxon>
        <taxon>Magnoliopsida</taxon>
        <taxon>Liliopsida</taxon>
        <taxon>Poales</taxon>
        <taxon>Poaceae</taxon>
        <taxon>BOP clade</taxon>
        <taxon>Pooideae</taxon>
        <taxon>Poodae</taxon>
        <taxon>Poeae</taxon>
        <taxon>Poeae Chloroplast Group 1 (Aveneae type)</taxon>
        <taxon>Aveninae</taxon>
        <taxon>Avena</taxon>
    </lineage>
</organism>
<evidence type="ECO:0000313" key="2">
    <source>
        <dbReference type="Proteomes" id="UP001732700"/>
    </source>
</evidence>
<dbReference type="Proteomes" id="UP001732700">
    <property type="component" value="Chromosome 4C"/>
</dbReference>